<feature type="transmembrane region" description="Helical" evidence="5">
    <location>
        <begin position="318"/>
        <end position="337"/>
    </location>
</feature>
<dbReference type="PANTHER" id="PTHR43701:SF2">
    <property type="entry name" value="MEMBRANE TRANSPORTER PROTEIN YJNA-RELATED"/>
    <property type="match status" value="1"/>
</dbReference>
<reference evidence="6" key="1">
    <citation type="submission" date="2018-06" db="EMBL/GenBank/DDBJ databases">
        <authorList>
            <person name="Zhirakovskaya E."/>
        </authorList>
    </citation>
    <scope>NUCLEOTIDE SEQUENCE</scope>
</reference>
<evidence type="ECO:0000256" key="5">
    <source>
        <dbReference type="SAM" id="Phobius"/>
    </source>
</evidence>
<feature type="transmembrane region" description="Helical" evidence="5">
    <location>
        <begin position="261"/>
        <end position="279"/>
    </location>
</feature>
<dbReference type="InterPro" id="IPR002781">
    <property type="entry name" value="TM_pro_TauE-like"/>
</dbReference>
<accession>A0A3B1A2W5</accession>
<evidence type="ECO:0000313" key="6">
    <source>
        <dbReference type="EMBL" id="VAW98421.1"/>
    </source>
</evidence>
<name>A0A3B1A2W5_9ZZZZ</name>
<evidence type="ECO:0000256" key="2">
    <source>
        <dbReference type="ARBA" id="ARBA00022692"/>
    </source>
</evidence>
<dbReference type="PANTHER" id="PTHR43701">
    <property type="entry name" value="MEMBRANE TRANSPORTER PROTEIN MJ0441-RELATED"/>
    <property type="match status" value="1"/>
</dbReference>
<keyword evidence="4 5" id="KW-0472">Membrane</keyword>
<sequence length="339" mass="36858">MTRAKLNMLPEYVSGFNFIESCITSVTKFWLATHAKYMNFAIADIIISPWIPLVWGVLVGFVFSTVGAAGGILASVGLISVLSVQNPNLVKPMAQMLTLVTPIIAVPLYYKQCRLVLSLAVILAVGGIIGAIIGSTLSLNYLADMTTFKPIFAILVLLIATQIAWQLFPRKQKSTAQSERAAHNFEHLIEHNGDPCTIGVSHKRISIKKIHFTFGDEDFVFSPWLPFFAGMGIAVFSSAFGVGGGFLLVPFMSIIMRLPMFIIAATSALAIAIHSITSISNYIRLGVELDFPLLGLLIAGTVVGSFFGPYLSKFLPESWLRGSLCLILIVIGLRYLGIL</sequence>
<dbReference type="Pfam" id="PF01925">
    <property type="entry name" value="TauE"/>
    <property type="match status" value="1"/>
</dbReference>
<protein>
    <recommendedName>
        <fullName evidence="7">Membrane transporter protein</fullName>
    </recommendedName>
</protein>
<dbReference type="AlphaFoldDB" id="A0A3B1A2W5"/>
<evidence type="ECO:0000256" key="4">
    <source>
        <dbReference type="ARBA" id="ARBA00023136"/>
    </source>
</evidence>
<evidence type="ECO:0000256" key="3">
    <source>
        <dbReference type="ARBA" id="ARBA00022989"/>
    </source>
</evidence>
<feature type="transmembrane region" description="Helical" evidence="5">
    <location>
        <begin position="224"/>
        <end position="249"/>
    </location>
</feature>
<feature type="transmembrane region" description="Helical" evidence="5">
    <location>
        <begin position="291"/>
        <end position="311"/>
    </location>
</feature>
<dbReference type="EMBL" id="UOFR01000059">
    <property type="protein sequence ID" value="VAW98421.1"/>
    <property type="molecule type" value="Genomic_DNA"/>
</dbReference>
<dbReference type="InterPro" id="IPR051598">
    <property type="entry name" value="TSUP/Inactive_protease-like"/>
</dbReference>
<evidence type="ECO:0008006" key="7">
    <source>
        <dbReference type="Google" id="ProtNLM"/>
    </source>
</evidence>
<evidence type="ECO:0000256" key="1">
    <source>
        <dbReference type="ARBA" id="ARBA00004141"/>
    </source>
</evidence>
<feature type="transmembrane region" description="Helical" evidence="5">
    <location>
        <begin position="61"/>
        <end position="82"/>
    </location>
</feature>
<feature type="transmembrane region" description="Helical" evidence="5">
    <location>
        <begin position="94"/>
        <end position="110"/>
    </location>
</feature>
<feature type="transmembrane region" description="Helical" evidence="5">
    <location>
        <begin position="151"/>
        <end position="168"/>
    </location>
</feature>
<organism evidence="6">
    <name type="scientific">hydrothermal vent metagenome</name>
    <dbReference type="NCBI Taxonomy" id="652676"/>
    <lineage>
        <taxon>unclassified sequences</taxon>
        <taxon>metagenomes</taxon>
        <taxon>ecological metagenomes</taxon>
    </lineage>
</organism>
<feature type="transmembrane region" description="Helical" evidence="5">
    <location>
        <begin position="37"/>
        <end position="55"/>
    </location>
</feature>
<feature type="transmembrane region" description="Helical" evidence="5">
    <location>
        <begin position="116"/>
        <end position="139"/>
    </location>
</feature>
<gene>
    <name evidence="6" type="ORF">MNBD_GAMMA21-798</name>
</gene>
<keyword evidence="3 5" id="KW-1133">Transmembrane helix</keyword>
<dbReference type="GO" id="GO:0016020">
    <property type="term" value="C:membrane"/>
    <property type="evidence" value="ECO:0007669"/>
    <property type="project" value="UniProtKB-SubCell"/>
</dbReference>
<keyword evidence="2 5" id="KW-0812">Transmembrane</keyword>
<comment type="subcellular location">
    <subcellularLocation>
        <location evidence="1">Membrane</location>
        <topology evidence="1">Multi-pass membrane protein</topology>
    </subcellularLocation>
</comment>
<proteinExistence type="predicted"/>